<protein>
    <submittedName>
        <fullName evidence="2">Uncharacterized protein</fullName>
    </submittedName>
</protein>
<feature type="compositionally biased region" description="Low complexity" evidence="1">
    <location>
        <begin position="54"/>
        <end position="67"/>
    </location>
</feature>
<name>A0ABU5ICZ0_9BURK</name>
<keyword evidence="3" id="KW-1185">Reference proteome</keyword>
<organism evidence="2 3">
    <name type="scientific">Azohydromonas lata</name>
    <dbReference type="NCBI Taxonomy" id="45677"/>
    <lineage>
        <taxon>Bacteria</taxon>
        <taxon>Pseudomonadati</taxon>
        <taxon>Pseudomonadota</taxon>
        <taxon>Betaproteobacteria</taxon>
        <taxon>Burkholderiales</taxon>
        <taxon>Sphaerotilaceae</taxon>
        <taxon>Azohydromonas</taxon>
    </lineage>
</organism>
<reference evidence="2 3" key="1">
    <citation type="submission" date="2023-11" db="EMBL/GenBank/DDBJ databases">
        <title>Draft genome of Azohydromonas lata strain H1 (DSM1123), a polyhydroxyalkanoate producer.</title>
        <authorList>
            <person name="Traversa D."/>
            <person name="D'Addabbo P."/>
            <person name="Pazzani C."/>
            <person name="Manzari C."/>
            <person name="Chiara M."/>
            <person name="Scrascia M."/>
        </authorList>
    </citation>
    <scope>NUCLEOTIDE SEQUENCE [LARGE SCALE GENOMIC DNA]</scope>
    <source>
        <strain evidence="2 3">H1</strain>
    </source>
</reference>
<sequence length="89" mass="9989">MRRTLIPSDADLRAAWARLGRERAMPSTYEAAMAQPLASRLVRINAIQHLQRGAGARQQQPVPVQRPGAHHHHRHFDPKSLAAGERDDD</sequence>
<accession>A0ABU5ICZ0</accession>
<feature type="region of interest" description="Disordered" evidence="1">
    <location>
        <begin position="51"/>
        <end position="89"/>
    </location>
</feature>
<evidence type="ECO:0000256" key="1">
    <source>
        <dbReference type="SAM" id="MobiDB-lite"/>
    </source>
</evidence>
<dbReference type="RefSeq" id="WP_322465406.1">
    <property type="nucleotide sequence ID" value="NZ_JAXOJX010000013.1"/>
</dbReference>
<dbReference type="EMBL" id="JAXOJX010000013">
    <property type="protein sequence ID" value="MDZ5456977.1"/>
    <property type="molecule type" value="Genomic_DNA"/>
</dbReference>
<evidence type="ECO:0000313" key="2">
    <source>
        <dbReference type="EMBL" id="MDZ5456977.1"/>
    </source>
</evidence>
<dbReference type="Proteomes" id="UP001293718">
    <property type="component" value="Unassembled WGS sequence"/>
</dbReference>
<proteinExistence type="predicted"/>
<gene>
    <name evidence="2" type="ORF">SM757_10395</name>
</gene>
<evidence type="ECO:0000313" key="3">
    <source>
        <dbReference type="Proteomes" id="UP001293718"/>
    </source>
</evidence>
<comment type="caution">
    <text evidence="2">The sequence shown here is derived from an EMBL/GenBank/DDBJ whole genome shotgun (WGS) entry which is preliminary data.</text>
</comment>